<feature type="transmembrane region" description="Helical" evidence="1">
    <location>
        <begin position="149"/>
        <end position="171"/>
    </location>
</feature>
<dbReference type="GO" id="GO:0005886">
    <property type="term" value="C:plasma membrane"/>
    <property type="evidence" value="ECO:0007669"/>
    <property type="project" value="TreeGrafter"/>
</dbReference>
<dbReference type="InterPro" id="IPR005325">
    <property type="entry name" value="DUF308_memb"/>
</dbReference>
<feature type="transmembrane region" description="Helical" evidence="1">
    <location>
        <begin position="177"/>
        <end position="197"/>
    </location>
</feature>
<dbReference type="EMBL" id="DVJI01000012">
    <property type="protein sequence ID" value="HIS71085.1"/>
    <property type="molecule type" value="Genomic_DNA"/>
</dbReference>
<keyword evidence="1" id="KW-1133">Transmembrane helix</keyword>
<dbReference type="PANTHER" id="PTHR34989:SF1">
    <property type="entry name" value="PROTEIN HDED"/>
    <property type="match status" value="1"/>
</dbReference>
<feature type="transmembrane region" description="Helical" evidence="1">
    <location>
        <begin position="91"/>
        <end position="113"/>
    </location>
</feature>
<organism evidence="2 3">
    <name type="scientific">Candidatus Enterousia intestinigallinarum</name>
    <dbReference type="NCBI Taxonomy" id="2840790"/>
    <lineage>
        <taxon>Bacteria</taxon>
        <taxon>Pseudomonadati</taxon>
        <taxon>Pseudomonadota</taxon>
        <taxon>Alphaproteobacteria</taxon>
        <taxon>Candidatus Enterousia</taxon>
    </lineage>
</organism>
<feature type="transmembrane region" description="Helical" evidence="1">
    <location>
        <begin position="59"/>
        <end position="79"/>
    </location>
</feature>
<dbReference type="Proteomes" id="UP000886742">
    <property type="component" value="Unassembled WGS sequence"/>
</dbReference>
<name>A0A9D1FGQ5_9PROT</name>
<comment type="caution">
    <text evidence="2">The sequence shown here is derived from an EMBL/GenBank/DDBJ whole genome shotgun (WGS) entry which is preliminary data.</text>
</comment>
<accession>A0A9D1FGQ5</accession>
<dbReference type="AlphaFoldDB" id="A0A9D1FGQ5"/>
<sequence>MPKAKNTKSKNVKSESKSFNPVAASVKHLYNKSAPLLICEALLFGVAAILMVFKPVAILTALTFVIGVALVLFGLYRTIAGFVVSRDAGGGWLDVLFGLMNVVLGVLFCIYPVGSVTAMVYIFVILFLFKSLRALVFSINMIRAKFGHYWFDLIMSIILIALAVFLMFYPIAGAVVMVYYLAITLLLYAAADVYMYIEILRLKKLTND</sequence>
<proteinExistence type="predicted"/>
<evidence type="ECO:0000313" key="2">
    <source>
        <dbReference type="EMBL" id="HIS71085.1"/>
    </source>
</evidence>
<keyword evidence="1" id="KW-0472">Membrane</keyword>
<feature type="transmembrane region" description="Helical" evidence="1">
    <location>
        <begin position="34"/>
        <end position="53"/>
    </location>
</feature>
<feature type="transmembrane region" description="Helical" evidence="1">
    <location>
        <begin position="119"/>
        <end position="137"/>
    </location>
</feature>
<evidence type="ECO:0000256" key="1">
    <source>
        <dbReference type="SAM" id="Phobius"/>
    </source>
</evidence>
<reference evidence="2" key="1">
    <citation type="submission" date="2020-10" db="EMBL/GenBank/DDBJ databases">
        <authorList>
            <person name="Gilroy R."/>
        </authorList>
    </citation>
    <scope>NUCLEOTIDE SEQUENCE</scope>
    <source>
        <strain evidence="2">ChiGjej3B3-5194</strain>
    </source>
</reference>
<evidence type="ECO:0000313" key="3">
    <source>
        <dbReference type="Proteomes" id="UP000886742"/>
    </source>
</evidence>
<dbReference type="Pfam" id="PF03729">
    <property type="entry name" value="DUF308"/>
    <property type="match status" value="2"/>
</dbReference>
<dbReference type="InterPro" id="IPR052712">
    <property type="entry name" value="Acid_resist_chaperone_HdeD"/>
</dbReference>
<keyword evidence="1" id="KW-0812">Transmembrane</keyword>
<reference evidence="2" key="2">
    <citation type="journal article" date="2021" name="PeerJ">
        <title>Extensive microbial diversity within the chicken gut microbiome revealed by metagenomics and culture.</title>
        <authorList>
            <person name="Gilroy R."/>
            <person name="Ravi A."/>
            <person name="Getino M."/>
            <person name="Pursley I."/>
            <person name="Horton D.L."/>
            <person name="Alikhan N.F."/>
            <person name="Baker D."/>
            <person name="Gharbi K."/>
            <person name="Hall N."/>
            <person name="Watson M."/>
            <person name="Adriaenssens E.M."/>
            <person name="Foster-Nyarko E."/>
            <person name="Jarju S."/>
            <person name="Secka A."/>
            <person name="Antonio M."/>
            <person name="Oren A."/>
            <person name="Chaudhuri R.R."/>
            <person name="La Ragione R."/>
            <person name="Hildebrand F."/>
            <person name="Pallen M.J."/>
        </authorList>
    </citation>
    <scope>NUCLEOTIDE SEQUENCE</scope>
    <source>
        <strain evidence="2">ChiGjej3B3-5194</strain>
    </source>
</reference>
<dbReference type="PANTHER" id="PTHR34989">
    <property type="entry name" value="PROTEIN HDED"/>
    <property type="match status" value="1"/>
</dbReference>
<gene>
    <name evidence="2" type="ORF">IAD02_03835</name>
</gene>
<protein>
    <submittedName>
        <fullName evidence="2">DUF308 domain-containing protein</fullName>
    </submittedName>
</protein>